<sequence length="132" mass="14374">MRLSPCPGRIGLRSDYQIDVLEALYLGQLFDYATYDKGLDNISKLLGRPPTEMDMALWDADGDGVLTPNDARLLVEFIGLKIDDFPACSLGLQPVPIPPRPTRPPEKRQTSIMPVVAIVAALILVVAIADTA</sequence>
<dbReference type="AlphaFoldDB" id="A0A6M3L279"/>
<proteinExistence type="predicted"/>
<feature type="transmembrane region" description="Helical" evidence="1">
    <location>
        <begin position="110"/>
        <end position="129"/>
    </location>
</feature>
<organism evidence="2">
    <name type="scientific">viral metagenome</name>
    <dbReference type="NCBI Taxonomy" id="1070528"/>
    <lineage>
        <taxon>unclassified sequences</taxon>
        <taxon>metagenomes</taxon>
        <taxon>organismal metagenomes</taxon>
    </lineage>
</organism>
<evidence type="ECO:0000313" key="2">
    <source>
        <dbReference type="EMBL" id="QJA88656.1"/>
    </source>
</evidence>
<keyword evidence="1" id="KW-0472">Membrane</keyword>
<protein>
    <recommendedName>
        <fullName evidence="3">EF-hand domain-containing protein</fullName>
    </recommendedName>
</protein>
<keyword evidence="1" id="KW-1133">Transmembrane helix</keyword>
<evidence type="ECO:0008006" key="3">
    <source>
        <dbReference type="Google" id="ProtNLM"/>
    </source>
</evidence>
<dbReference type="EMBL" id="MT142795">
    <property type="protein sequence ID" value="QJA88656.1"/>
    <property type="molecule type" value="Genomic_DNA"/>
</dbReference>
<reference evidence="2" key="1">
    <citation type="submission" date="2020-03" db="EMBL/GenBank/DDBJ databases">
        <title>The deep terrestrial virosphere.</title>
        <authorList>
            <person name="Holmfeldt K."/>
            <person name="Nilsson E."/>
            <person name="Simone D."/>
            <person name="Lopez-Fernandez M."/>
            <person name="Wu X."/>
            <person name="de Brujin I."/>
            <person name="Lundin D."/>
            <person name="Andersson A."/>
            <person name="Bertilsson S."/>
            <person name="Dopson M."/>
        </authorList>
    </citation>
    <scope>NUCLEOTIDE SEQUENCE</scope>
    <source>
        <strain evidence="2">MM415B02714</strain>
    </source>
</reference>
<name>A0A6M3L279_9ZZZZ</name>
<evidence type="ECO:0000256" key="1">
    <source>
        <dbReference type="SAM" id="Phobius"/>
    </source>
</evidence>
<keyword evidence="1" id="KW-0812">Transmembrane</keyword>
<gene>
    <name evidence="2" type="ORF">MM415B02714_0003</name>
</gene>
<accession>A0A6M3L279</accession>